<comment type="similarity">
    <text evidence="3 4">Belongs to the RlpA family.</text>
</comment>
<evidence type="ECO:0000313" key="7">
    <source>
        <dbReference type="Proteomes" id="UP000033684"/>
    </source>
</evidence>
<name>A0A0F3IKN4_9GAMM</name>
<reference evidence="7" key="1">
    <citation type="submission" date="2015-03" db="EMBL/GenBank/DDBJ databases">
        <title>Draft genome sequence of a novel methanotroph (Sn10-6) isolated from flooded ricefield rhizosphere in India.</title>
        <authorList>
            <person name="Pandit P.S."/>
            <person name="Pore S.D."/>
            <person name="Arora P."/>
            <person name="Kapse N.G."/>
            <person name="Dhakephalkar P.K."/>
            <person name="Rahalkar M.C."/>
        </authorList>
    </citation>
    <scope>NUCLEOTIDE SEQUENCE [LARGE SCALE GENOMIC DNA]</scope>
    <source>
        <strain evidence="7">Sn10-6</strain>
    </source>
</reference>
<reference evidence="6 7" key="2">
    <citation type="journal article" date="2016" name="Microb. Ecol.">
        <title>Genome Characteristics of a Novel Type I Methanotroph (Sn10-6) Isolated from a Flooded Indian Rice Field.</title>
        <authorList>
            <person name="Rahalkar M.C."/>
            <person name="Pandit P.S."/>
            <person name="Dhakephalkar P.K."/>
            <person name="Pore S."/>
            <person name="Arora P."/>
            <person name="Kapse N."/>
        </authorList>
    </citation>
    <scope>NUCLEOTIDE SEQUENCE [LARGE SCALE GENOMIC DNA]</scope>
    <source>
        <strain evidence="6 7">Sn10-6</strain>
    </source>
</reference>
<dbReference type="AlphaFoldDB" id="A0A0F3IKN4"/>
<keyword evidence="2 3" id="KW-0961">Cell wall biogenesis/degradation</keyword>
<evidence type="ECO:0000256" key="4">
    <source>
        <dbReference type="RuleBase" id="RU003495"/>
    </source>
</evidence>
<feature type="domain" description="RlpA-like protein double-psi beta-barrel" evidence="5">
    <location>
        <begin position="66"/>
        <end position="152"/>
    </location>
</feature>
<dbReference type="GO" id="GO:0071555">
    <property type="term" value="P:cell wall organization"/>
    <property type="evidence" value="ECO:0007669"/>
    <property type="project" value="UniProtKB-KW"/>
</dbReference>
<evidence type="ECO:0000256" key="1">
    <source>
        <dbReference type="ARBA" id="ARBA00023239"/>
    </source>
</evidence>
<dbReference type="PATRIC" id="fig|1632867.3.peg.4473"/>
<comment type="caution">
    <text evidence="6">The sequence shown here is derived from an EMBL/GenBank/DDBJ whole genome shotgun (WGS) entry which is preliminary data.</text>
</comment>
<protein>
    <recommendedName>
        <fullName evidence="3">Endolytic peptidoglycan transglycosylase RlpA</fullName>
        <ecNumber evidence="3">4.2.2.-</ecNumber>
    </recommendedName>
</protein>
<dbReference type="EMBL" id="LAJX01000047">
    <property type="protein sequence ID" value="KJV07305.1"/>
    <property type="molecule type" value="Genomic_DNA"/>
</dbReference>
<dbReference type="PANTHER" id="PTHR34183:SF1">
    <property type="entry name" value="ENDOLYTIC PEPTIDOGLYCAN TRANSGLYCOSYLASE RLPA"/>
    <property type="match status" value="1"/>
</dbReference>
<dbReference type="SUPFAM" id="SSF50685">
    <property type="entry name" value="Barwin-like endoglucanases"/>
    <property type="match status" value="1"/>
</dbReference>
<dbReference type="RefSeq" id="WP_045778480.1">
    <property type="nucleotide sequence ID" value="NZ_LAJX01000047.1"/>
</dbReference>
<keyword evidence="1 3" id="KW-0456">Lyase</keyword>
<evidence type="ECO:0000259" key="5">
    <source>
        <dbReference type="Pfam" id="PF03330"/>
    </source>
</evidence>
<dbReference type="HAMAP" id="MF_02071">
    <property type="entry name" value="RlpA"/>
    <property type="match status" value="1"/>
</dbReference>
<sequence>MSKLIPAVSIVLLCGFITNPIKNAEAAKHKHAASLQHHHNHSSVHHRHSRHRLSHHVAHHRNDRLGLASWYGNQFHGHRTANGETYDMYALTAAHNSLPLSSYAEVTNVKNNRSVIVRINDRGPHHKRRVMDLSYAAARELGIHKTGTGTIKITPLSSDAKSSAANSLDNPG</sequence>
<accession>A0A0F3IKN4</accession>
<organism evidence="6 7">
    <name type="scientific">Methylocucumis oryzae</name>
    <dbReference type="NCBI Taxonomy" id="1632867"/>
    <lineage>
        <taxon>Bacteria</taxon>
        <taxon>Pseudomonadati</taxon>
        <taxon>Pseudomonadota</taxon>
        <taxon>Gammaproteobacteria</taxon>
        <taxon>Methylococcales</taxon>
        <taxon>Methylococcaceae</taxon>
        <taxon>Methylocucumis</taxon>
    </lineage>
</organism>
<dbReference type="CDD" id="cd22268">
    <property type="entry name" value="DPBB_RlpA-like"/>
    <property type="match status" value="1"/>
</dbReference>
<comment type="function">
    <text evidence="3">Lytic transglycosylase with a strong preference for naked glycan strands that lack stem peptides.</text>
</comment>
<dbReference type="Gene3D" id="2.40.40.10">
    <property type="entry name" value="RlpA-like domain"/>
    <property type="match status" value="1"/>
</dbReference>
<dbReference type="GO" id="GO:0008932">
    <property type="term" value="F:lytic endotransglycosylase activity"/>
    <property type="evidence" value="ECO:0007669"/>
    <property type="project" value="UniProtKB-UniRule"/>
</dbReference>
<dbReference type="NCBIfam" id="TIGR00413">
    <property type="entry name" value="rlpA"/>
    <property type="match status" value="1"/>
</dbReference>
<dbReference type="InterPro" id="IPR012997">
    <property type="entry name" value="RplA"/>
</dbReference>
<proteinExistence type="inferred from homology"/>
<evidence type="ECO:0000313" key="6">
    <source>
        <dbReference type="EMBL" id="KJV07305.1"/>
    </source>
</evidence>
<gene>
    <name evidence="3" type="primary">rlpA</name>
    <name evidence="6" type="ORF">VZ94_05575</name>
</gene>
<keyword evidence="7" id="KW-1185">Reference proteome</keyword>
<dbReference type="InterPro" id="IPR009009">
    <property type="entry name" value="RlpA-like_DPBB"/>
</dbReference>
<dbReference type="InterPro" id="IPR036908">
    <property type="entry name" value="RlpA-like_sf"/>
</dbReference>
<dbReference type="GO" id="GO:0000270">
    <property type="term" value="P:peptidoglycan metabolic process"/>
    <property type="evidence" value="ECO:0007669"/>
    <property type="project" value="UniProtKB-UniRule"/>
</dbReference>
<dbReference type="EC" id="4.2.2.-" evidence="3"/>
<dbReference type="OrthoDB" id="9779128at2"/>
<dbReference type="Pfam" id="PF03330">
    <property type="entry name" value="DPBB_1"/>
    <property type="match status" value="1"/>
</dbReference>
<dbReference type="PANTHER" id="PTHR34183">
    <property type="entry name" value="ENDOLYTIC PEPTIDOGLYCAN TRANSGLYCOSYLASE RLPA"/>
    <property type="match status" value="1"/>
</dbReference>
<evidence type="ECO:0000256" key="2">
    <source>
        <dbReference type="ARBA" id="ARBA00023316"/>
    </source>
</evidence>
<evidence type="ECO:0000256" key="3">
    <source>
        <dbReference type="HAMAP-Rule" id="MF_02071"/>
    </source>
</evidence>
<dbReference type="InterPro" id="IPR034718">
    <property type="entry name" value="RlpA"/>
</dbReference>
<dbReference type="Proteomes" id="UP000033684">
    <property type="component" value="Unassembled WGS sequence"/>
</dbReference>